<evidence type="ECO:0000259" key="1">
    <source>
        <dbReference type="PROSITE" id="PS51186"/>
    </source>
</evidence>
<dbReference type="SUPFAM" id="SSF55729">
    <property type="entry name" value="Acyl-CoA N-acyltransferases (Nat)"/>
    <property type="match status" value="1"/>
</dbReference>
<dbReference type="EMBL" id="BCNV01000001">
    <property type="protein sequence ID" value="GAS82066.1"/>
    <property type="molecule type" value="Genomic_DNA"/>
</dbReference>
<feature type="domain" description="N-acetyltransferase" evidence="1">
    <location>
        <begin position="1"/>
        <end position="141"/>
    </location>
</feature>
<reference evidence="2 3" key="1">
    <citation type="journal article" date="2016" name="Genome Announc.">
        <title>Draft Genome Sequence of Paenibacillus amylolyticus Heshi-A3, Isolated from Fermented Rice Bran in a Japanese Fermented Seafood Dish.</title>
        <authorList>
            <person name="Akuzawa S."/>
            <person name="Nagaoka J."/>
            <person name="Kanekatsu M."/>
            <person name="Kubota E."/>
            <person name="Ohtake R."/>
            <person name="Suzuki T."/>
            <person name="Kanesaki Y."/>
        </authorList>
    </citation>
    <scope>NUCLEOTIDE SEQUENCE [LARGE SCALE GENOMIC DNA]</scope>
    <source>
        <strain evidence="2 3">Heshi-A3</strain>
    </source>
</reference>
<sequence length="173" mass="20293">MNNIQIFDQVFDIMKESFPEAEYRDYQEQKLLLAHPRYSLLTEKNEQQNVIGFLAGWKFDEFSYVENVAVSSSIRGGGIGKKLMERFMEQATLPIVLEVELPMNEINQRRIGFYKRLGFQLCEFPYVQPTLRTGLKPLPLKIMSFPDHLASIEFEKIRHVLYKEVYDVAVIHN</sequence>
<dbReference type="Gene3D" id="3.40.630.30">
    <property type="match status" value="1"/>
</dbReference>
<dbReference type="Proteomes" id="UP000069697">
    <property type="component" value="Unassembled WGS sequence"/>
</dbReference>
<evidence type="ECO:0000313" key="2">
    <source>
        <dbReference type="EMBL" id="GAS82066.1"/>
    </source>
</evidence>
<organism evidence="2 3">
    <name type="scientific">Paenibacillus amylolyticus</name>
    <dbReference type="NCBI Taxonomy" id="1451"/>
    <lineage>
        <taxon>Bacteria</taxon>
        <taxon>Bacillati</taxon>
        <taxon>Bacillota</taxon>
        <taxon>Bacilli</taxon>
        <taxon>Bacillales</taxon>
        <taxon>Paenibacillaceae</taxon>
        <taxon>Paenibacillus</taxon>
    </lineage>
</organism>
<dbReference type="InterPro" id="IPR000182">
    <property type="entry name" value="GNAT_dom"/>
</dbReference>
<dbReference type="GO" id="GO:0016747">
    <property type="term" value="F:acyltransferase activity, transferring groups other than amino-acyl groups"/>
    <property type="evidence" value="ECO:0007669"/>
    <property type="project" value="InterPro"/>
</dbReference>
<dbReference type="AlphaFoldDB" id="A0A100VLG8"/>
<name>A0A100VLG8_PAEAM</name>
<comment type="caution">
    <text evidence="2">The sequence shown here is derived from an EMBL/GenBank/DDBJ whole genome shotgun (WGS) entry which is preliminary data.</text>
</comment>
<keyword evidence="2" id="KW-0808">Transferase</keyword>
<protein>
    <submittedName>
        <fullName evidence="2">GNAT family acetyltransferase</fullName>
    </submittedName>
</protein>
<dbReference type="RefSeq" id="WP_062834676.1">
    <property type="nucleotide sequence ID" value="NZ_BCNV01000001.1"/>
</dbReference>
<dbReference type="PROSITE" id="PS51186">
    <property type="entry name" value="GNAT"/>
    <property type="match status" value="1"/>
</dbReference>
<dbReference type="CDD" id="cd04301">
    <property type="entry name" value="NAT_SF"/>
    <property type="match status" value="1"/>
</dbReference>
<reference evidence="3" key="2">
    <citation type="submission" date="2016-01" db="EMBL/GenBank/DDBJ databases">
        <title>Draft Genome Sequence of Paenibacillus amylolyticus Heshi-A3 that Was Isolated from Fermented Rice Bran with Aging Salted Mackerel, Which Was Named Heshiko as Traditional Fermented Seafood in Japan.</title>
        <authorList>
            <person name="Akuzawa S."/>
            <person name="Nakagawa J."/>
            <person name="Kanekatsu T."/>
            <person name="Kubota E."/>
            <person name="Ohtake R."/>
            <person name="Suzuki T."/>
            <person name="Kanesaki Y."/>
        </authorList>
    </citation>
    <scope>NUCLEOTIDE SEQUENCE [LARGE SCALE GENOMIC DNA]</scope>
    <source>
        <strain evidence="3">Heshi-A3</strain>
    </source>
</reference>
<accession>A0A100VLG8</accession>
<dbReference type="InterPro" id="IPR016181">
    <property type="entry name" value="Acyl_CoA_acyltransferase"/>
</dbReference>
<evidence type="ECO:0000313" key="3">
    <source>
        <dbReference type="Proteomes" id="UP000069697"/>
    </source>
</evidence>
<gene>
    <name evidence="2" type="ORF">PAHA3_2140</name>
</gene>
<proteinExistence type="predicted"/>
<dbReference type="Pfam" id="PF00583">
    <property type="entry name" value="Acetyltransf_1"/>
    <property type="match status" value="1"/>
</dbReference>